<comment type="function">
    <text evidence="7">Involved in DNA repair and RecF pathway recombination.</text>
</comment>
<accession>A0A2H0N645</accession>
<evidence type="ECO:0000256" key="5">
    <source>
        <dbReference type="ARBA" id="ARBA00023204"/>
    </source>
</evidence>
<keyword evidence="4 7" id="KW-0233">DNA recombination</keyword>
<protein>
    <recommendedName>
        <fullName evidence="2 7">DNA repair protein RecO</fullName>
    </recommendedName>
    <alternativeName>
        <fullName evidence="6 7">Recombination protein O</fullName>
    </alternativeName>
</protein>
<dbReference type="Pfam" id="PF11967">
    <property type="entry name" value="RecO_N"/>
    <property type="match status" value="1"/>
</dbReference>
<dbReference type="NCBIfam" id="TIGR00613">
    <property type="entry name" value="reco"/>
    <property type="match status" value="1"/>
</dbReference>
<dbReference type="InterPro" id="IPR012340">
    <property type="entry name" value="NA-bd_OB-fold"/>
</dbReference>
<gene>
    <name evidence="7 9" type="primary">recO</name>
    <name evidence="9" type="ORF">COV59_05295</name>
</gene>
<sequence length="251" mass="29570">MFAIVLNRRDYREYDQVITLYTREHGRMDLLSRGVKKIVSKNTAHLEPFSLIQVESTPGKEYGYITKVYSIEYFSGIRSHLEKSLVAQYVVGVLVRLLQHNEADEQIFDLVQNFLFYLEKMDSSEHVAFFLDIFFLKFFSLLGFAPVTDRCVVSNTLFSEFKKDEDFGFYFAGGGIVTNSIMEEKKKVGEQILLMNRPQLFLLKLFLEKGFSAFEFDFFDLKVATTLHKTVYEYVLYHNEYELRDWSRLNF</sequence>
<dbReference type="InterPro" id="IPR042242">
    <property type="entry name" value="RecO_C"/>
</dbReference>
<keyword evidence="3 7" id="KW-0227">DNA damage</keyword>
<evidence type="ECO:0000256" key="7">
    <source>
        <dbReference type="HAMAP-Rule" id="MF_00201"/>
    </source>
</evidence>
<reference evidence="9 10" key="1">
    <citation type="submission" date="2017-09" db="EMBL/GenBank/DDBJ databases">
        <title>Depth-based differentiation of microbial function through sediment-hosted aquifers and enrichment of novel symbionts in the deep terrestrial subsurface.</title>
        <authorList>
            <person name="Probst A.J."/>
            <person name="Ladd B."/>
            <person name="Jarett J.K."/>
            <person name="Geller-Mcgrath D.E."/>
            <person name="Sieber C.M."/>
            <person name="Emerson J.B."/>
            <person name="Anantharaman K."/>
            <person name="Thomas B.C."/>
            <person name="Malmstrom R."/>
            <person name="Stieglmeier M."/>
            <person name="Klingl A."/>
            <person name="Woyke T."/>
            <person name="Ryan C.M."/>
            <person name="Banfield J.F."/>
        </authorList>
    </citation>
    <scope>NUCLEOTIDE SEQUENCE [LARGE SCALE GENOMIC DNA]</scope>
    <source>
        <strain evidence="9">CG11_big_fil_rev_8_21_14_0_20_39_34</strain>
    </source>
</reference>
<dbReference type="GO" id="GO:0043590">
    <property type="term" value="C:bacterial nucleoid"/>
    <property type="evidence" value="ECO:0007669"/>
    <property type="project" value="TreeGrafter"/>
</dbReference>
<evidence type="ECO:0000256" key="6">
    <source>
        <dbReference type="ARBA" id="ARBA00033409"/>
    </source>
</evidence>
<dbReference type="PANTHER" id="PTHR33991">
    <property type="entry name" value="DNA REPAIR PROTEIN RECO"/>
    <property type="match status" value="1"/>
</dbReference>
<proteinExistence type="inferred from homology"/>
<dbReference type="Pfam" id="PF02565">
    <property type="entry name" value="RecO_C"/>
    <property type="match status" value="1"/>
</dbReference>
<dbReference type="InterPro" id="IPR003717">
    <property type="entry name" value="RecO"/>
</dbReference>
<dbReference type="Gene3D" id="2.40.50.140">
    <property type="entry name" value="Nucleic acid-binding proteins"/>
    <property type="match status" value="1"/>
</dbReference>
<dbReference type="SUPFAM" id="SSF57863">
    <property type="entry name" value="ArfGap/RecO-like zinc finger"/>
    <property type="match status" value="1"/>
</dbReference>
<evidence type="ECO:0000256" key="2">
    <source>
        <dbReference type="ARBA" id="ARBA00021310"/>
    </source>
</evidence>
<comment type="caution">
    <text evidence="9">The sequence shown here is derived from an EMBL/GenBank/DDBJ whole genome shotgun (WGS) entry which is preliminary data.</text>
</comment>
<name>A0A2H0N645_9BACT</name>
<evidence type="ECO:0000256" key="1">
    <source>
        <dbReference type="ARBA" id="ARBA00007452"/>
    </source>
</evidence>
<dbReference type="Gene3D" id="1.20.1440.120">
    <property type="entry name" value="Recombination protein O, C-terminal domain"/>
    <property type="match status" value="1"/>
</dbReference>
<evidence type="ECO:0000313" key="9">
    <source>
        <dbReference type="EMBL" id="PIR03576.1"/>
    </source>
</evidence>
<dbReference type="GO" id="GO:0006310">
    <property type="term" value="P:DNA recombination"/>
    <property type="evidence" value="ECO:0007669"/>
    <property type="project" value="UniProtKB-UniRule"/>
</dbReference>
<dbReference type="InterPro" id="IPR022572">
    <property type="entry name" value="DNA_rep/recomb_RecO_N"/>
</dbReference>
<dbReference type="HAMAP" id="MF_00201">
    <property type="entry name" value="RecO"/>
    <property type="match status" value="1"/>
</dbReference>
<dbReference type="AlphaFoldDB" id="A0A2H0N645"/>
<evidence type="ECO:0000256" key="4">
    <source>
        <dbReference type="ARBA" id="ARBA00023172"/>
    </source>
</evidence>
<feature type="domain" description="DNA replication/recombination mediator RecO N-terminal" evidence="8">
    <location>
        <begin position="3"/>
        <end position="74"/>
    </location>
</feature>
<keyword evidence="5 7" id="KW-0234">DNA repair</keyword>
<dbReference type="Proteomes" id="UP000229600">
    <property type="component" value="Unassembled WGS sequence"/>
</dbReference>
<dbReference type="EMBL" id="PCWN01000011">
    <property type="protein sequence ID" value="PIR03576.1"/>
    <property type="molecule type" value="Genomic_DNA"/>
</dbReference>
<organism evidence="9 10">
    <name type="scientific">Candidatus Magasanikbacteria bacterium CG11_big_fil_rev_8_21_14_0_20_39_34</name>
    <dbReference type="NCBI Taxonomy" id="1974653"/>
    <lineage>
        <taxon>Bacteria</taxon>
        <taxon>Candidatus Magasanikiibacteriota</taxon>
    </lineage>
</organism>
<dbReference type="InterPro" id="IPR037278">
    <property type="entry name" value="ARFGAP/RecO"/>
</dbReference>
<dbReference type="GO" id="GO:0006302">
    <property type="term" value="P:double-strand break repair"/>
    <property type="evidence" value="ECO:0007669"/>
    <property type="project" value="TreeGrafter"/>
</dbReference>
<evidence type="ECO:0000256" key="3">
    <source>
        <dbReference type="ARBA" id="ARBA00022763"/>
    </source>
</evidence>
<evidence type="ECO:0000259" key="8">
    <source>
        <dbReference type="Pfam" id="PF11967"/>
    </source>
</evidence>
<evidence type="ECO:0000313" key="10">
    <source>
        <dbReference type="Proteomes" id="UP000229600"/>
    </source>
</evidence>
<dbReference type="SUPFAM" id="SSF50249">
    <property type="entry name" value="Nucleic acid-binding proteins"/>
    <property type="match status" value="1"/>
</dbReference>
<comment type="similarity">
    <text evidence="1 7">Belongs to the RecO family.</text>
</comment>
<dbReference type="PANTHER" id="PTHR33991:SF1">
    <property type="entry name" value="DNA REPAIR PROTEIN RECO"/>
    <property type="match status" value="1"/>
</dbReference>